<dbReference type="SUPFAM" id="SSF81665">
    <property type="entry name" value="Calcium ATPase, transmembrane domain M"/>
    <property type="match status" value="1"/>
</dbReference>
<evidence type="ECO:0000256" key="4">
    <source>
        <dbReference type="ARBA" id="ARBA00022723"/>
    </source>
</evidence>
<dbReference type="PANTHER" id="PTHR46594:SF4">
    <property type="entry name" value="P-TYPE CATION-TRANSPORTING ATPASE"/>
    <property type="match status" value="1"/>
</dbReference>
<keyword evidence="8" id="KW-1003">Cell membrane</keyword>
<dbReference type="InterPro" id="IPR023299">
    <property type="entry name" value="ATPase_P-typ_cyto_dom_N"/>
</dbReference>
<evidence type="ECO:0000259" key="9">
    <source>
        <dbReference type="PROSITE" id="PS50846"/>
    </source>
</evidence>
<dbReference type="NCBIfam" id="TIGR01511">
    <property type="entry name" value="ATPase-IB1_Cu"/>
    <property type="match status" value="1"/>
</dbReference>
<feature type="transmembrane region" description="Helical" evidence="8">
    <location>
        <begin position="264"/>
        <end position="284"/>
    </location>
</feature>
<keyword evidence="11" id="KW-1185">Reference proteome</keyword>
<keyword evidence="7 8" id="KW-0472">Membrane</keyword>
<dbReference type="Gene3D" id="3.30.70.100">
    <property type="match status" value="1"/>
</dbReference>
<dbReference type="GO" id="GO:0046872">
    <property type="term" value="F:metal ion binding"/>
    <property type="evidence" value="ECO:0007669"/>
    <property type="project" value="UniProtKB-KW"/>
</dbReference>
<dbReference type="SFLD" id="SFLDG00002">
    <property type="entry name" value="C1.7:_P-type_atpase_like"/>
    <property type="match status" value="1"/>
</dbReference>
<dbReference type="PRINTS" id="PR00119">
    <property type="entry name" value="CATATPASE"/>
</dbReference>
<dbReference type="GO" id="GO:0019829">
    <property type="term" value="F:ATPase-coupled monoatomic cation transmembrane transporter activity"/>
    <property type="evidence" value="ECO:0007669"/>
    <property type="project" value="InterPro"/>
</dbReference>
<evidence type="ECO:0000256" key="5">
    <source>
        <dbReference type="ARBA" id="ARBA00022967"/>
    </source>
</evidence>
<dbReference type="InterPro" id="IPR027256">
    <property type="entry name" value="P-typ_ATPase_IB"/>
</dbReference>
<dbReference type="SFLD" id="SFLDF00027">
    <property type="entry name" value="p-type_atpase"/>
    <property type="match status" value="1"/>
</dbReference>
<evidence type="ECO:0000256" key="8">
    <source>
        <dbReference type="RuleBase" id="RU362081"/>
    </source>
</evidence>
<dbReference type="Gene3D" id="3.40.50.1000">
    <property type="entry name" value="HAD superfamily/HAD-like"/>
    <property type="match status" value="1"/>
</dbReference>
<feature type="transmembrane region" description="Helical" evidence="8">
    <location>
        <begin position="193"/>
        <end position="216"/>
    </location>
</feature>
<sequence length="826" mass="88202">MSASASRIDARQTVADQNVACSHCGLPTNHYGTPISRDRQDAPPLSFCCSGCRQAYELIHDWGLDDFYALRDQSKWDSDGVSAGGARYSDFDDDEFLGCSKPQQMSDGRLSTSLSISGIHCAACAWLIENAAARIPGWTIARVKMSDRTLQVIYSPEKIQLSEIASVVGRLGYRLAPLTSDHEQRFALESRQLLMQIAVAGFLAANAMWIAIALYAGDASGVEAQHRTFLRWAGTFLGVGSVLIPGRIFFVSAWAAIKYRTPHMDLPVALGLSVGTVVGVFNAIMGSGHVYFDSLAMLVFLLLIGRWIQFRQQHRAAQALDLMMRITPQHATRIDEDGSERRVPVDSLRTGERIRVHAGESVPADGNVIAGESLLNTSLLTGESRPVHVRVGDEVTAGTVNLTAPVTLSVSATGAASRIGQVMASVENAASKRIPIVQMADRIGGVFVVAVTILAIGTFLFWMPRGIDLAVSNATSLLIVACPCALALATPLAIAVSIGRAATRKILIRDGSVFQRLSKRGVIWFDKTGTLTEGQPHATLVYGDNEVFGTAAALERHCCHPIADAIVRAADSLRLEIAHDATNIEIGVGGISGQWCGQQILVGNREFLARNRVRLSDSVQLAGDTCSRQQSTPIYIAQDGVVTGVLSINDPIKSDAKHSIERLHRAGWKLGILSGDHPDVVHSVAKQLGIREARGGLSPEQKLARMTDDPGQTVVMIGDGANDAAALAAAGVGIAVRGGAEASMRAAPVFIATGQLESVADLVDASRRTTRLIHATFAVSLTYNLVAVVLALTGHISPLLAAILMPISSVSVLTLTLLWPTFKTQS</sequence>
<evidence type="ECO:0000313" key="10">
    <source>
        <dbReference type="EMBL" id="TWU02449.1"/>
    </source>
</evidence>
<dbReference type="Proteomes" id="UP000320176">
    <property type="component" value="Unassembled WGS sequence"/>
</dbReference>
<evidence type="ECO:0000256" key="6">
    <source>
        <dbReference type="ARBA" id="ARBA00022989"/>
    </source>
</evidence>
<dbReference type="GO" id="GO:0030001">
    <property type="term" value="P:metal ion transport"/>
    <property type="evidence" value="ECO:0007669"/>
    <property type="project" value="UniProtKB-ARBA"/>
</dbReference>
<dbReference type="GO" id="GO:0005886">
    <property type="term" value="C:plasma membrane"/>
    <property type="evidence" value="ECO:0007669"/>
    <property type="project" value="UniProtKB-SubCell"/>
</dbReference>
<dbReference type="Gene3D" id="3.40.1110.10">
    <property type="entry name" value="Calcium-transporting ATPase, cytoplasmic domain N"/>
    <property type="match status" value="1"/>
</dbReference>
<evidence type="ECO:0000313" key="11">
    <source>
        <dbReference type="Proteomes" id="UP000320176"/>
    </source>
</evidence>
<dbReference type="InterPro" id="IPR001757">
    <property type="entry name" value="P_typ_ATPase"/>
</dbReference>
<reference evidence="10 11" key="1">
    <citation type="submission" date="2019-02" db="EMBL/GenBank/DDBJ databases">
        <title>Deep-cultivation of Planctomycetes and their phenomic and genomic characterization uncovers novel biology.</title>
        <authorList>
            <person name="Wiegand S."/>
            <person name="Jogler M."/>
            <person name="Boedeker C."/>
            <person name="Pinto D."/>
            <person name="Vollmers J."/>
            <person name="Rivas-Marin E."/>
            <person name="Kohn T."/>
            <person name="Peeters S.H."/>
            <person name="Heuer A."/>
            <person name="Rast P."/>
            <person name="Oberbeckmann S."/>
            <person name="Bunk B."/>
            <person name="Jeske O."/>
            <person name="Meyerdierks A."/>
            <person name="Storesund J.E."/>
            <person name="Kallscheuer N."/>
            <person name="Luecker S."/>
            <person name="Lage O.M."/>
            <person name="Pohl T."/>
            <person name="Merkel B.J."/>
            <person name="Hornburger P."/>
            <person name="Mueller R.-W."/>
            <person name="Bruemmer F."/>
            <person name="Labrenz M."/>
            <person name="Spormann A.M."/>
            <person name="Op Den Camp H."/>
            <person name="Overmann J."/>
            <person name="Amann R."/>
            <person name="Jetten M.S.M."/>
            <person name="Mascher T."/>
            <person name="Medema M.H."/>
            <person name="Devos D.P."/>
            <person name="Kaster A.-K."/>
            <person name="Ovreas L."/>
            <person name="Rohde M."/>
            <person name="Galperin M.Y."/>
            <person name="Jogler C."/>
        </authorList>
    </citation>
    <scope>NUCLEOTIDE SEQUENCE [LARGE SCALE GENOMIC DNA]</scope>
    <source>
        <strain evidence="10 11">Pla52n</strain>
    </source>
</reference>
<evidence type="ECO:0000256" key="7">
    <source>
        <dbReference type="ARBA" id="ARBA00023136"/>
    </source>
</evidence>
<comment type="similarity">
    <text evidence="2 8">Belongs to the cation transport ATPase (P-type) (TC 3.A.3) family. Type IB subfamily.</text>
</comment>
<feature type="transmembrane region" description="Helical" evidence="8">
    <location>
        <begin position="475"/>
        <end position="499"/>
    </location>
</feature>
<dbReference type="InterPro" id="IPR036163">
    <property type="entry name" value="HMA_dom_sf"/>
</dbReference>
<feature type="transmembrane region" description="Helical" evidence="8">
    <location>
        <begin position="236"/>
        <end position="257"/>
    </location>
</feature>
<dbReference type="InterPro" id="IPR006121">
    <property type="entry name" value="HMA_dom"/>
</dbReference>
<dbReference type="InterPro" id="IPR036412">
    <property type="entry name" value="HAD-like_sf"/>
</dbReference>
<accession>A0A5C6AT33</accession>
<name>A0A5C6AT33_9BACT</name>
<feature type="transmembrane region" description="Helical" evidence="8">
    <location>
        <begin position="443"/>
        <end position="463"/>
    </location>
</feature>
<dbReference type="RefSeq" id="WP_231742052.1">
    <property type="nucleotide sequence ID" value="NZ_CP151726.1"/>
</dbReference>
<dbReference type="Pfam" id="PF00122">
    <property type="entry name" value="E1-E2_ATPase"/>
    <property type="match status" value="1"/>
</dbReference>
<dbReference type="GO" id="GO:0016887">
    <property type="term" value="F:ATP hydrolysis activity"/>
    <property type="evidence" value="ECO:0007669"/>
    <property type="project" value="InterPro"/>
</dbReference>
<dbReference type="SFLD" id="SFLDS00003">
    <property type="entry name" value="Haloacid_Dehalogenase"/>
    <property type="match status" value="1"/>
</dbReference>
<keyword evidence="8" id="KW-0547">Nucleotide-binding</keyword>
<organism evidence="10 11">
    <name type="scientific">Stieleria varia</name>
    <dbReference type="NCBI Taxonomy" id="2528005"/>
    <lineage>
        <taxon>Bacteria</taxon>
        <taxon>Pseudomonadati</taxon>
        <taxon>Planctomycetota</taxon>
        <taxon>Planctomycetia</taxon>
        <taxon>Pirellulales</taxon>
        <taxon>Pirellulaceae</taxon>
        <taxon>Stieleria</taxon>
    </lineage>
</organism>
<dbReference type="PROSITE" id="PS50846">
    <property type="entry name" value="HMA_2"/>
    <property type="match status" value="1"/>
</dbReference>
<dbReference type="InterPro" id="IPR021993">
    <property type="entry name" value="ATPase-cat-bd"/>
</dbReference>
<dbReference type="Gene3D" id="2.70.150.10">
    <property type="entry name" value="Calcium-transporting ATPase, cytoplasmic transduction domain A"/>
    <property type="match status" value="1"/>
</dbReference>
<evidence type="ECO:0000256" key="2">
    <source>
        <dbReference type="ARBA" id="ARBA00006024"/>
    </source>
</evidence>
<feature type="transmembrane region" description="Helical" evidence="8">
    <location>
        <begin position="290"/>
        <end position="308"/>
    </location>
</feature>
<keyword evidence="4 8" id="KW-0479">Metal-binding</keyword>
<evidence type="ECO:0000256" key="1">
    <source>
        <dbReference type="ARBA" id="ARBA00004370"/>
    </source>
</evidence>
<dbReference type="SUPFAM" id="SSF56784">
    <property type="entry name" value="HAD-like"/>
    <property type="match status" value="1"/>
</dbReference>
<dbReference type="InterPro" id="IPR023298">
    <property type="entry name" value="ATPase_P-typ_TM_dom_sf"/>
</dbReference>
<protein>
    <submittedName>
        <fullName evidence="10">Copper-exporting P-type ATPase A</fullName>
    </submittedName>
</protein>
<proteinExistence type="inferred from homology"/>
<dbReference type="Pfam" id="PF12156">
    <property type="entry name" value="ATPase-cat_bd"/>
    <property type="match status" value="1"/>
</dbReference>
<dbReference type="InterPro" id="IPR044492">
    <property type="entry name" value="P_typ_ATPase_HD_dom"/>
</dbReference>
<gene>
    <name evidence="10" type="primary">copA</name>
    <name evidence="10" type="ORF">Pla52n_34990</name>
</gene>
<dbReference type="CDD" id="cd00371">
    <property type="entry name" value="HMA"/>
    <property type="match status" value="1"/>
</dbReference>
<dbReference type="SUPFAM" id="SSF55008">
    <property type="entry name" value="HMA, heavy metal-associated domain"/>
    <property type="match status" value="1"/>
</dbReference>
<dbReference type="SUPFAM" id="SSF81653">
    <property type="entry name" value="Calcium ATPase, transduction domain A"/>
    <property type="match status" value="1"/>
</dbReference>
<dbReference type="NCBIfam" id="TIGR01494">
    <property type="entry name" value="ATPase_P-type"/>
    <property type="match status" value="1"/>
</dbReference>
<dbReference type="GO" id="GO:0005524">
    <property type="term" value="F:ATP binding"/>
    <property type="evidence" value="ECO:0007669"/>
    <property type="project" value="UniProtKB-UniRule"/>
</dbReference>
<comment type="subcellular location">
    <subcellularLocation>
        <location evidence="8">Cell membrane</location>
    </subcellularLocation>
    <subcellularLocation>
        <location evidence="1">Membrane</location>
    </subcellularLocation>
</comment>
<evidence type="ECO:0000256" key="3">
    <source>
        <dbReference type="ARBA" id="ARBA00022692"/>
    </source>
</evidence>
<dbReference type="PANTHER" id="PTHR46594">
    <property type="entry name" value="P-TYPE CATION-TRANSPORTING ATPASE"/>
    <property type="match status" value="1"/>
</dbReference>
<dbReference type="NCBIfam" id="TIGR01525">
    <property type="entry name" value="ATPase-IB_hvy"/>
    <property type="match status" value="1"/>
</dbReference>
<feature type="transmembrane region" description="Helical" evidence="8">
    <location>
        <begin position="772"/>
        <end position="793"/>
    </location>
</feature>
<dbReference type="InterPro" id="IPR059000">
    <property type="entry name" value="ATPase_P-type_domA"/>
</dbReference>
<comment type="caution">
    <text evidence="10">The sequence shown here is derived from an EMBL/GenBank/DDBJ whole genome shotgun (WGS) entry which is preliminary data.</text>
</comment>
<feature type="domain" description="HMA" evidence="9">
    <location>
        <begin position="110"/>
        <end position="176"/>
    </location>
</feature>
<dbReference type="InterPro" id="IPR018303">
    <property type="entry name" value="ATPase_P-typ_P_site"/>
</dbReference>
<dbReference type="InterPro" id="IPR023214">
    <property type="entry name" value="HAD_sf"/>
</dbReference>
<feature type="transmembrane region" description="Helical" evidence="8">
    <location>
        <begin position="799"/>
        <end position="819"/>
    </location>
</feature>
<keyword evidence="5" id="KW-1278">Translocase</keyword>
<dbReference type="EMBL" id="SJPN01000004">
    <property type="protein sequence ID" value="TWU02449.1"/>
    <property type="molecule type" value="Genomic_DNA"/>
</dbReference>
<dbReference type="AlphaFoldDB" id="A0A5C6AT33"/>
<dbReference type="InterPro" id="IPR008250">
    <property type="entry name" value="ATPase_P-typ_transduc_dom_A_sf"/>
</dbReference>
<keyword evidence="8" id="KW-0067">ATP-binding</keyword>
<keyword evidence="3 8" id="KW-0812">Transmembrane</keyword>
<dbReference type="PROSITE" id="PS00154">
    <property type="entry name" value="ATPASE_E1_E2"/>
    <property type="match status" value="1"/>
</dbReference>
<dbReference type="Pfam" id="PF00403">
    <property type="entry name" value="HMA"/>
    <property type="match status" value="1"/>
</dbReference>
<dbReference type="Pfam" id="PF00702">
    <property type="entry name" value="Hydrolase"/>
    <property type="match status" value="1"/>
</dbReference>
<keyword evidence="6 8" id="KW-1133">Transmembrane helix</keyword>